<dbReference type="GO" id="GO:0006397">
    <property type="term" value="P:mRNA processing"/>
    <property type="evidence" value="ECO:0007669"/>
    <property type="project" value="InterPro"/>
</dbReference>
<dbReference type="InterPro" id="IPR033489">
    <property type="entry name" value="RBBP6"/>
</dbReference>
<feature type="compositionally biased region" description="Basic and acidic residues" evidence="1">
    <location>
        <begin position="178"/>
        <end position="231"/>
    </location>
</feature>
<dbReference type="AlphaFoldDB" id="A0A1I8BZP2"/>
<feature type="region of interest" description="Disordered" evidence="1">
    <location>
        <begin position="754"/>
        <end position="777"/>
    </location>
</feature>
<reference evidence="4" key="1">
    <citation type="submission" date="2016-11" db="UniProtKB">
        <authorList>
            <consortium name="WormBaseParasite"/>
        </authorList>
    </citation>
    <scope>IDENTIFICATION</scope>
</reference>
<dbReference type="GO" id="GO:0005634">
    <property type="term" value="C:nucleus"/>
    <property type="evidence" value="ECO:0007669"/>
    <property type="project" value="TreeGrafter"/>
</dbReference>
<feature type="compositionally biased region" description="Basic and acidic residues" evidence="1">
    <location>
        <begin position="41"/>
        <end position="51"/>
    </location>
</feature>
<dbReference type="GO" id="GO:0061630">
    <property type="term" value="F:ubiquitin protein ligase activity"/>
    <property type="evidence" value="ECO:0007669"/>
    <property type="project" value="InterPro"/>
</dbReference>
<feature type="signal peptide" evidence="2">
    <location>
        <begin position="1"/>
        <end position="21"/>
    </location>
</feature>
<dbReference type="Proteomes" id="UP000095281">
    <property type="component" value="Unplaced"/>
</dbReference>
<organism evidence="3 4">
    <name type="scientific">Meloidogyne hapla</name>
    <name type="common">Root-knot nematode worm</name>
    <dbReference type="NCBI Taxonomy" id="6305"/>
    <lineage>
        <taxon>Eukaryota</taxon>
        <taxon>Metazoa</taxon>
        <taxon>Ecdysozoa</taxon>
        <taxon>Nematoda</taxon>
        <taxon>Chromadorea</taxon>
        <taxon>Rhabditida</taxon>
        <taxon>Tylenchina</taxon>
        <taxon>Tylenchomorpha</taxon>
        <taxon>Tylenchoidea</taxon>
        <taxon>Meloidogynidae</taxon>
        <taxon>Meloidogyninae</taxon>
        <taxon>Meloidogyne</taxon>
    </lineage>
</organism>
<feature type="compositionally biased region" description="Acidic residues" evidence="1">
    <location>
        <begin position="56"/>
        <end position="67"/>
    </location>
</feature>
<dbReference type="GO" id="GO:0016567">
    <property type="term" value="P:protein ubiquitination"/>
    <property type="evidence" value="ECO:0007669"/>
    <property type="project" value="InterPro"/>
</dbReference>
<feature type="chain" id="PRO_5009316349" evidence="2">
    <location>
        <begin position="22"/>
        <end position="1157"/>
    </location>
</feature>
<name>A0A1I8BZP2_MELHA</name>
<proteinExistence type="predicted"/>
<feature type="region of interest" description="Disordered" evidence="1">
    <location>
        <begin position="986"/>
        <end position="1023"/>
    </location>
</feature>
<protein>
    <submittedName>
        <fullName evidence="4">Uncharacterized protein</fullName>
    </submittedName>
</protein>
<accession>A0A1I8BZP2</accession>
<feature type="region of interest" description="Disordered" evidence="1">
    <location>
        <begin position="1102"/>
        <end position="1127"/>
    </location>
</feature>
<keyword evidence="3" id="KW-1185">Reference proteome</keyword>
<evidence type="ECO:0000313" key="4">
    <source>
        <dbReference type="WBParaSite" id="MhA1_Contig88.frz3.gene98"/>
    </source>
</evidence>
<feature type="region of interest" description="Disordered" evidence="1">
    <location>
        <begin position="105"/>
        <end position="288"/>
    </location>
</feature>
<feature type="region of interest" description="Disordered" evidence="1">
    <location>
        <begin position="23"/>
        <end position="70"/>
    </location>
</feature>
<evidence type="ECO:0000256" key="2">
    <source>
        <dbReference type="SAM" id="SignalP"/>
    </source>
</evidence>
<feature type="compositionally biased region" description="Basic and acidic residues" evidence="1">
    <location>
        <begin position="1106"/>
        <end position="1118"/>
    </location>
</feature>
<keyword evidence="2" id="KW-0732">Signal</keyword>
<dbReference type="WBParaSite" id="MhA1_Contig88.frz3.gene98">
    <property type="protein sequence ID" value="MhA1_Contig88.frz3.gene98"/>
    <property type="gene ID" value="MhA1_Contig88.frz3.gene98"/>
</dbReference>
<dbReference type="PANTHER" id="PTHR15439">
    <property type="entry name" value="RETINOBLASTOMA-BINDING PROTEIN 6"/>
    <property type="match status" value="1"/>
</dbReference>
<feature type="compositionally biased region" description="Basic and acidic residues" evidence="1">
    <location>
        <begin position="242"/>
        <end position="254"/>
    </location>
</feature>
<sequence length="1157" mass="135388">MRKKNKLVILTLIMFIFNVSSDPVKDRESEQEDNFVSAESKSVEEREEEGKLFTSEETENEGDESETDLDKKLEKYATKKDLRYEQHANFLSIFENSIAEDENLFHKSKKETSGRHSSGQLKDQKNKSNKVENNSLSYSHKKSQSDSRNRPNAFKQSLKGADEGSPKSVLPNSSSLPNEHERKNKIRDGHFKNSESRKEMKDTKTSQKQTKLTDKESHSTQHLEHERQRISKERKRNPQPSKSDKITERKKEVEFQATQRVVKHTGSQDGLLDVEEPQDDGPRLSNFDFDGDLFPSELKFKQSMKMPKEKKNEYWKLLEEGLDSGELKANDTPKNKEVAPQIVKDGKVPPQSSKDKIKPKPKNVTEAIRDFTEYLEENFEDYDRILDVKNGLLKEFRDILPDWNKENIASEIGLLYKNSDEGKNEKVKGQLIEKVGSLIVSPQIIKIAEDKDDSLLKSYTDMFGKGFSLKEPESEVNILSQSTTLVQFRKNTNERLGKIIELLKEYPVDYFNLTISFSNTCRDIDGNLLELKSTSKEKIEKIEKLFKGNLDGYVKNLVADFFDFTQCGADKNKKIKLGNRVPNCDGHDPKDWVLPTYDDWNVYFNEGRYESGLFSELELRNILLNKLEKFKNLDLIELLIEGFVDKFKYKDKPLEKFLIFTKEELEKLKLVEDVKEIKPKRLEEEKTKSDITKVKNSQNDEKKIRIKERLKKKIEELIIADRVKPDIQKKKKSLKGMLRFLQFYNDIEEEVGKKEDPMREKERKKENEERKKMEEKRKKEELVEKIHKIVNERIEQLYAAENTTKEESDVWEKMLNILLNYRTKRKYIKDLLNEKMEELLEEEKMKLAQKKTLKTMLKFIKYYNYTVNEFYKFIEKEVKPQLKDITTHYEKLRLYSGMNDAIEMLYRGTYRLALSSEQTLKSLVDVKEETNENEEKKKMNKYIKELLKALLDSDKFYKNTISGYLKRIEKEERKIDAKNFLNESFDSSGRSFGSTSSSSLGSKSSDSQSSSSSGKSLNSCKSNSGSPRLYNFFKSCKTIQTKFLGKNSTKIKEENQNEVDIYSKIKKSVEENKEKVFKVFDEIKELTASFIEKYQDFEENELEENLTNKKDVKPKNEGNEEEKEEENFLTFEKCKKEDSVPEDMANLVREILEGKIV</sequence>
<evidence type="ECO:0000256" key="1">
    <source>
        <dbReference type="SAM" id="MobiDB-lite"/>
    </source>
</evidence>
<dbReference type="PANTHER" id="PTHR15439:SF0">
    <property type="entry name" value="CELL DIVISION CYCLE AND APOPTOSIS REGULATOR PROTEIN 1-RELATED"/>
    <property type="match status" value="1"/>
</dbReference>
<dbReference type="GO" id="GO:0006511">
    <property type="term" value="P:ubiquitin-dependent protein catabolic process"/>
    <property type="evidence" value="ECO:0007669"/>
    <property type="project" value="TreeGrafter"/>
</dbReference>
<evidence type="ECO:0000313" key="3">
    <source>
        <dbReference type="Proteomes" id="UP000095281"/>
    </source>
</evidence>